<keyword evidence="5" id="KW-1185">Reference proteome</keyword>
<keyword evidence="1" id="KW-0175">Coiled coil</keyword>
<dbReference type="EMBL" id="CP036274">
    <property type="protein sequence ID" value="QDU28386.1"/>
    <property type="molecule type" value="Genomic_DNA"/>
</dbReference>
<dbReference type="KEGG" id="aagg:ETAA8_34860"/>
<keyword evidence="3" id="KW-0472">Membrane</keyword>
<protein>
    <submittedName>
        <fullName evidence="4">Uncharacterized protein</fullName>
    </submittedName>
</protein>
<organism evidence="4 5">
    <name type="scientific">Anatilimnocola aggregata</name>
    <dbReference type="NCBI Taxonomy" id="2528021"/>
    <lineage>
        <taxon>Bacteria</taxon>
        <taxon>Pseudomonadati</taxon>
        <taxon>Planctomycetota</taxon>
        <taxon>Planctomycetia</taxon>
        <taxon>Pirellulales</taxon>
        <taxon>Pirellulaceae</taxon>
        <taxon>Anatilimnocola</taxon>
    </lineage>
</organism>
<evidence type="ECO:0000313" key="4">
    <source>
        <dbReference type="EMBL" id="QDU28386.1"/>
    </source>
</evidence>
<accession>A0A517YDT6</accession>
<dbReference type="RefSeq" id="WP_145090582.1">
    <property type="nucleotide sequence ID" value="NZ_CP036274.1"/>
</dbReference>
<gene>
    <name evidence="4" type="ORF">ETAA8_34860</name>
</gene>
<keyword evidence="3" id="KW-1133">Transmembrane helix</keyword>
<evidence type="ECO:0000256" key="2">
    <source>
        <dbReference type="SAM" id="MobiDB-lite"/>
    </source>
</evidence>
<feature type="coiled-coil region" evidence="1">
    <location>
        <begin position="208"/>
        <end position="235"/>
    </location>
</feature>
<evidence type="ECO:0000256" key="1">
    <source>
        <dbReference type="SAM" id="Coils"/>
    </source>
</evidence>
<proteinExistence type="predicted"/>
<keyword evidence="3" id="KW-0812">Transmembrane</keyword>
<evidence type="ECO:0000313" key="5">
    <source>
        <dbReference type="Proteomes" id="UP000315017"/>
    </source>
</evidence>
<reference evidence="4 5" key="1">
    <citation type="submission" date="2019-02" db="EMBL/GenBank/DDBJ databases">
        <title>Deep-cultivation of Planctomycetes and their phenomic and genomic characterization uncovers novel biology.</title>
        <authorList>
            <person name="Wiegand S."/>
            <person name="Jogler M."/>
            <person name="Boedeker C."/>
            <person name="Pinto D."/>
            <person name="Vollmers J."/>
            <person name="Rivas-Marin E."/>
            <person name="Kohn T."/>
            <person name="Peeters S.H."/>
            <person name="Heuer A."/>
            <person name="Rast P."/>
            <person name="Oberbeckmann S."/>
            <person name="Bunk B."/>
            <person name="Jeske O."/>
            <person name="Meyerdierks A."/>
            <person name="Storesund J.E."/>
            <person name="Kallscheuer N."/>
            <person name="Luecker S."/>
            <person name="Lage O.M."/>
            <person name="Pohl T."/>
            <person name="Merkel B.J."/>
            <person name="Hornburger P."/>
            <person name="Mueller R.-W."/>
            <person name="Bruemmer F."/>
            <person name="Labrenz M."/>
            <person name="Spormann A.M."/>
            <person name="Op den Camp H."/>
            <person name="Overmann J."/>
            <person name="Amann R."/>
            <person name="Jetten M.S.M."/>
            <person name="Mascher T."/>
            <person name="Medema M.H."/>
            <person name="Devos D.P."/>
            <person name="Kaster A.-K."/>
            <person name="Ovreas L."/>
            <person name="Rohde M."/>
            <person name="Galperin M.Y."/>
            <person name="Jogler C."/>
        </authorList>
    </citation>
    <scope>NUCLEOTIDE SEQUENCE [LARGE SCALE GENOMIC DNA]</scope>
    <source>
        <strain evidence="4 5">ETA_A8</strain>
    </source>
</reference>
<feature type="transmembrane region" description="Helical" evidence="3">
    <location>
        <begin position="12"/>
        <end position="32"/>
    </location>
</feature>
<dbReference type="AlphaFoldDB" id="A0A517YDT6"/>
<evidence type="ECO:0000256" key="3">
    <source>
        <dbReference type="SAM" id="Phobius"/>
    </source>
</evidence>
<name>A0A517YDT6_9BACT</name>
<feature type="compositionally biased region" description="Pro residues" evidence="2">
    <location>
        <begin position="477"/>
        <end position="487"/>
    </location>
</feature>
<dbReference type="Proteomes" id="UP000315017">
    <property type="component" value="Chromosome"/>
</dbReference>
<sequence length="496" mass="53617">MAASKESQGLQIAVIIFAVLTIILAVTTYIFYAQSEENLAKRAQAERDAIAAKAVTAKVSYRAAVLQFVLGDGVDRETALAGKPAGDDEVAARVLRQFDEDMAIHPQAGEPALNYRSLPAYLLGIINSKQVAMVDSEAEAKRVLDKSKADIDAQLARTAASEAVATKATADLGNQTDTFNKDRAAFNAEAAKFVVQINAKDATLKKEREDAAKNIATLSTQINQLSQVSENMKKKVIDMQNSTVNRFEAPDGRVTLINQGQRLVWINLGQKDGLQRQTTFSVFDHDENGVAQAEPKGRIEVVRVVEDHLAECRILEDKASNPILPNDIIFTPAWSPGQKVHFALVGFMDINKDGLSDREQIRNIIQMSGGIIDAELQDDGKRVGALTVNTRYLVLGEKPNEKSGERILLEYNFLLGEMNKYGTETINIQKLMAMMGYKPEERTVELGKSAAANEFKRRTPAKPAPAPLGAPGGAAPALPPAAAPAPAPAVGADPFG</sequence>
<dbReference type="OrthoDB" id="230112at2"/>
<feature type="region of interest" description="Disordered" evidence="2">
    <location>
        <begin position="453"/>
        <end position="496"/>
    </location>
</feature>